<dbReference type="GeneID" id="100489582"/>
<evidence type="ECO:0000256" key="2">
    <source>
        <dbReference type="ARBA" id="ARBA00023157"/>
    </source>
</evidence>
<protein>
    <submittedName>
        <fullName evidence="6">Somatomedin B and thrombospondin type 1 domain containing</fullName>
    </submittedName>
    <submittedName>
        <fullName evidence="8">Somatomedin-B and thrombospondin type-1 domain-containing protein</fullName>
    </submittedName>
</protein>
<dbReference type="KEGG" id="xtr:100489582"/>
<gene>
    <name evidence="6 8 9" type="primary">sbspon</name>
</gene>
<reference evidence="6" key="2">
    <citation type="submission" date="2020-05" db="UniProtKB">
        <authorList>
            <consortium name="Ensembl"/>
        </authorList>
    </citation>
    <scope>IDENTIFICATION</scope>
</reference>
<dbReference type="InterPro" id="IPR001212">
    <property type="entry name" value="Somatomedin_B_dom"/>
</dbReference>
<dbReference type="RefSeq" id="XP_002937118.2">
    <property type="nucleotide sequence ID" value="XM_002937072.5"/>
</dbReference>
<evidence type="ECO:0000313" key="8">
    <source>
        <dbReference type="RefSeq" id="XP_002937118.2"/>
    </source>
</evidence>
<sequence length="269" mass="30215">MEVRSDRSPCVWTLLLGLAVLIRSAEGGCMEAAKCCRGRDMNCTSQGWRLDRLYGTCFCDQACGLTGDCCFDYSQACPARACIVGEWSHWSGCADPCTPALRVRRRQVVQEPENGGDPCPALEEKAGCLEYFTSQGTECAQSHVTAFITTFEYNKSRRRRALSPNWATEKEDAGYCVEFQVKSLSQDCLIESRPHARWMQYLREGYTVCVACQHPAMNMRNHRCYGDGRNANGLLHWEAVGNPQCQGTWKKLKEVESCSCPLVHSFIFT</sequence>
<dbReference type="Proteomes" id="UP000008143">
    <property type="component" value="Chromosome 6"/>
</dbReference>
<dbReference type="InterPro" id="IPR039942">
    <property type="entry name" value="SBSPO"/>
</dbReference>
<name>A0A6I8PW79_XENTR</name>
<dbReference type="InterPro" id="IPR044004">
    <property type="entry name" value="TSP1_spondin_dom"/>
</dbReference>
<keyword evidence="7" id="KW-1185">Reference proteome</keyword>
<dbReference type="SUPFAM" id="SSF90188">
    <property type="entry name" value="Somatomedin B domain"/>
    <property type="match status" value="1"/>
</dbReference>
<dbReference type="FunFam" id="2.20.100.10:FF:000019">
    <property type="entry name" value="Thrombospondin type 1 domain containing 7A"/>
    <property type="match status" value="1"/>
</dbReference>
<reference evidence="8" key="3">
    <citation type="submission" date="2025-04" db="UniProtKB">
        <authorList>
            <consortium name="RefSeq"/>
        </authorList>
    </citation>
    <scope>IDENTIFICATION</scope>
    <source>
        <strain evidence="8">Nigerian</strain>
        <tissue evidence="8">Liver and blood</tissue>
    </source>
</reference>
<dbReference type="InterPro" id="IPR056801">
    <property type="entry name" value="SBSPON_C"/>
</dbReference>
<organism evidence="6">
    <name type="scientific">Xenopus tropicalis</name>
    <name type="common">Western clawed frog</name>
    <name type="synonym">Silurana tropicalis</name>
    <dbReference type="NCBI Taxonomy" id="8364"/>
    <lineage>
        <taxon>Eukaryota</taxon>
        <taxon>Metazoa</taxon>
        <taxon>Chordata</taxon>
        <taxon>Craniata</taxon>
        <taxon>Vertebrata</taxon>
        <taxon>Euteleostomi</taxon>
        <taxon>Amphibia</taxon>
        <taxon>Batrachia</taxon>
        <taxon>Anura</taxon>
        <taxon>Pipoidea</taxon>
        <taxon>Pipidae</taxon>
        <taxon>Xenopodinae</taxon>
        <taxon>Xenopus</taxon>
        <taxon>Silurana</taxon>
    </lineage>
</organism>
<dbReference type="OMA" id="QAASPQW"/>
<dbReference type="GeneTree" id="ENSGT00390000008325"/>
<dbReference type="AGR" id="Xenbase:XB-GENE-6463898"/>
<dbReference type="CTD" id="157869"/>
<evidence type="ECO:0000259" key="5">
    <source>
        <dbReference type="PROSITE" id="PS50958"/>
    </source>
</evidence>
<dbReference type="Xenbase" id="XB-GENE-6463898">
    <property type="gene designation" value="sbspon"/>
</dbReference>
<dbReference type="PROSITE" id="PS50092">
    <property type="entry name" value="TSP1"/>
    <property type="match status" value="1"/>
</dbReference>
<dbReference type="Pfam" id="PF19028">
    <property type="entry name" value="TSP1_spondin"/>
    <property type="match status" value="1"/>
</dbReference>
<dbReference type="SUPFAM" id="SSF82895">
    <property type="entry name" value="TSP-1 type 1 repeat"/>
    <property type="match status" value="1"/>
</dbReference>
<dbReference type="PROSITE" id="PS50958">
    <property type="entry name" value="SMB_2"/>
    <property type="match status" value="1"/>
</dbReference>
<evidence type="ECO:0000313" key="7">
    <source>
        <dbReference type="Proteomes" id="UP000008143"/>
    </source>
</evidence>
<evidence type="ECO:0000313" key="9">
    <source>
        <dbReference type="Xenbase" id="XB-GENE-6463898"/>
    </source>
</evidence>
<reference evidence="6" key="1">
    <citation type="journal article" date="2010" name="Science">
        <title>The genome of the Western clawed frog Xenopus tropicalis.</title>
        <authorList>
            <person name="Hellsten U."/>
            <person name="Harland R.M."/>
            <person name="Gilchrist M.J."/>
            <person name="Hendrix D."/>
            <person name="Jurka J."/>
            <person name="Kapitonov V."/>
            <person name="Ovcharenko I."/>
            <person name="Putnam N.H."/>
            <person name="Shu S."/>
            <person name="Taher L."/>
            <person name="Blitz I.L."/>
            <person name="Blumberg B."/>
            <person name="Dichmann D.S."/>
            <person name="Dubchak I."/>
            <person name="Amaya E."/>
            <person name="Detter J.C."/>
            <person name="Fletcher R."/>
            <person name="Gerhard D.S."/>
            <person name="Goodstein D."/>
            <person name="Graves T."/>
            <person name="Grigoriev I.V."/>
            <person name="Grimwood J."/>
            <person name="Kawashima T."/>
            <person name="Lindquist E."/>
            <person name="Lucas S.M."/>
            <person name="Mead P.E."/>
            <person name="Mitros T."/>
            <person name="Ogino H."/>
            <person name="Ohta Y."/>
            <person name="Poliakov A.V."/>
            <person name="Pollet N."/>
            <person name="Robert J."/>
            <person name="Salamov A."/>
            <person name="Sater A.K."/>
            <person name="Schmutz J."/>
            <person name="Terry A."/>
            <person name="Vize P.D."/>
            <person name="Warren W.C."/>
            <person name="Wells D."/>
            <person name="Wills A."/>
            <person name="Wilson R.K."/>
            <person name="Zimmerman L.B."/>
            <person name="Zorn A.M."/>
            <person name="Grainger R."/>
            <person name="Grammer T."/>
            <person name="Khokha M.K."/>
            <person name="Richardson P.M."/>
            <person name="Rokhsar D.S."/>
        </authorList>
    </citation>
    <scope>NUCLEOTIDE SEQUENCE [LARGE SCALE GENOMIC DNA]</scope>
    <source>
        <strain evidence="6">Nigerian</strain>
    </source>
</reference>
<accession>A0A6I8PW79</accession>
<dbReference type="Ensembl" id="ENSXETT00000066309">
    <property type="protein sequence ID" value="ENSXETP00000059880"/>
    <property type="gene ID" value="ENSXETG00000030143"/>
</dbReference>
<dbReference type="InterPro" id="IPR000884">
    <property type="entry name" value="TSP1_rpt"/>
</dbReference>
<dbReference type="InterPro" id="IPR036024">
    <property type="entry name" value="Somatomedin_B-like_dom_sf"/>
</dbReference>
<keyword evidence="1 4" id="KW-0732">Signal</keyword>
<dbReference type="Reactome" id="R-XTR-5173214">
    <property type="pathway name" value="O-glycosylation of TSR domain-containing proteins"/>
</dbReference>
<proteinExistence type="predicted"/>
<dbReference type="PANTHER" id="PTHR20920:SF2">
    <property type="entry name" value="SOMATOMEDIN-B AND THROMBOSPONDIN TYPE-1 DOMAIN-CONTAINING PROTEIN"/>
    <property type="match status" value="1"/>
</dbReference>
<dbReference type="AlphaFoldDB" id="A0A6I8PW79"/>
<feature type="chain" id="PRO_5044633771" evidence="4">
    <location>
        <begin position="28"/>
        <end position="269"/>
    </location>
</feature>
<dbReference type="OrthoDB" id="98591at2759"/>
<keyword evidence="3" id="KW-0325">Glycoprotein</keyword>
<dbReference type="InterPro" id="IPR036383">
    <property type="entry name" value="TSP1_rpt_sf"/>
</dbReference>
<feature type="domain" description="SMB" evidence="5">
    <location>
        <begin position="31"/>
        <end position="82"/>
    </location>
</feature>
<dbReference type="Gene3D" id="2.20.100.10">
    <property type="entry name" value="Thrombospondin type-1 (TSP1) repeat"/>
    <property type="match status" value="1"/>
</dbReference>
<dbReference type="PROSITE" id="PS00524">
    <property type="entry name" value="SMB_1"/>
    <property type="match status" value="1"/>
</dbReference>
<dbReference type="Bgee" id="ENSXETG00000030143">
    <property type="expression patterns" value="Expressed in liver and 7 other cell types or tissues"/>
</dbReference>
<evidence type="ECO:0000313" key="6">
    <source>
        <dbReference type="Ensembl" id="ENSXETP00000059880"/>
    </source>
</evidence>
<evidence type="ECO:0000256" key="4">
    <source>
        <dbReference type="SAM" id="SignalP"/>
    </source>
</evidence>
<dbReference type="PANTHER" id="PTHR20920">
    <property type="entry name" value="RPE-SPONDIN"/>
    <property type="match status" value="1"/>
</dbReference>
<keyword evidence="2" id="KW-1015">Disulfide bond</keyword>
<dbReference type="Pfam" id="PF25031">
    <property type="entry name" value="SBSPON_C"/>
    <property type="match status" value="1"/>
</dbReference>
<feature type="signal peptide" evidence="4">
    <location>
        <begin position="1"/>
        <end position="27"/>
    </location>
</feature>
<evidence type="ECO:0000256" key="3">
    <source>
        <dbReference type="ARBA" id="ARBA00023180"/>
    </source>
</evidence>
<evidence type="ECO:0000256" key="1">
    <source>
        <dbReference type="ARBA" id="ARBA00022729"/>
    </source>
</evidence>